<keyword evidence="2" id="KW-1185">Reference proteome</keyword>
<name>A0A9P7GHA3_9AGAR</name>
<reference evidence="1" key="2">
    <citation type="submission" date="2021-10" db="EMBL/GenBank/DDBJ databases">
        <title>Phylogenomics reveals ancestral predisposition of the termite-cultivated fungus Termitomyces towards a domesticated lifestyle.</title>
        <authorList>
            <person name="Auxier B."/>
            <person name="Grum-Grzhimaylo A."/>
            <person name="Cardenas M.E."/>
            <person name="Lodge J.D."/>
            <person name="Laessoe T."/>
            <person name="Pedersen O."/>
            <person name="Smith M.E."/>
            <person name="Kuyper T.W."/>
            <person name="Franco-Molano E.A."/>
            <person name="Baroni T.J."/>
            <person name="Aanen D.K."/>
        </authorList>
    </citation>
    <scope>NUCLEOTIDE SEQUENCE</scope>
    <source>
        <strain evidence="1">D49</strain>
    </source>
</reference>
<protein>
    <submittedName>
        <fullName evidence="1">Uncharacterized protein</fullName>
    </submittedName>
</protein>
<reference evidence="1" key="1">
    <citation type="submission" date="2021-02" db="EMBL/GenBank/DDBJ databases">
        <authorList>
            <person name="Nieuwenhuis M."/>
            <person name="Van De Peppel L.J.J."/>
        </authorList>
    </citation>
    <scope>NUCLEOTIDE SEQUENCE</scope>
    <source>
        <strain evidence="1">D49</strain>
    </source>
</reference>
<gene>
    <name evidence="1" type="ORF">H0H81_007975</name>
</gene>
<organism evidence="1 2">
    <name type="scientific">Sphagnurus paluster</name>
    <dbReference type="NCBI Taxonomy" id="117069"/>
    <lineage>
        <taxon>Eukaryota</taxon>
        <taxon>Fungi</taxon>
        <taxon>Dikarya</taxon>
        <taxon>Basidiomycota</taxon>
        <taxon>Agaricomycotina</taxon>
        <taxon>Agaricomycetes</taxon>
        <taxon>Agaricomycetidae</taxon>
        <taxon>Agaricales</taxon>
        <taxon>Tricholomatineae</taxon>
        <taxon>Lyophyllaceae</taxon>
        <taxon>Sphagnurus</taxon>
    </lineage>
</organism>
<comment type="caution">
    <text evidence="1">The sequence shown here is derived from an EMBL/GenBank/DDBJ whole genome shotgun (WGS) entry which is preliminary data.</text>
</comment>
<evidence type="ECO:0000313" key="1">
    <source>
        <dbReference type="EMBL" id="KAG5647022.1"/>
    </source>
</evidence>
<evidence type="ECO:0000313" key="2">
    <source>
        <dbReference type="Proteomes" id="UP000717328"/>
    </source>
</evidence>
<dbReference type="Proteomes" id="UP000717328">
    <property type="component" value="Unassembled WGS sequence"/>
</dbReference>
<dbReference type="EMBL" id="JABCKI010002167">
    <property type="protein sequence ID" value="KAG5647022.1"/>
    <property type="molecule type" value="Genomic_DNA"/>
</dbReference>
<proteinExistence type="predicted"/>
<accession>A0A9P7GHA3</accession>
<sequence>MKVYIAAITGRVPDAMVQSISTFMDACYIARRNDLNEKSIKELEAAVAHFHHFREVFRTTGIHNFGAPNGLCSSITESCYITTVKKPWRHSNRYEALGQMLLTNQRLDKLAASCVDFISHGMLPPDRAAPPLPFAVDIVQDGVGDFDVLPIDDAFVTGNVVLAQTQESPRRYPPAAEDLATTIGQPKLAELIQRFLFNQINTDNTITSNTLDACPEFTGPIHVYHSAVATFYAPSDNSR</sequence>
<dbReference type="OrthoDB" id="3051100at2759"/>
<dbReference type="AlphaFoldDB" id="A0A9P7GHA3"/>
<feature type="non-terminal residue" evidence="1">
    <location>
        <position position="239"/>
    </location>
</feature>